<dbReference type="KEGG" id="ptm:GSPATT00018045001"/>
<dbReference type="EMBL" id="CT868485">
    <property type="protein sequence ID" value="CAK83728.1"/>
    <property type="molecule type" value="Genomic_DNA"/>
</dbReference>
<name>A0DL11_PARTE</name>
<proteinExistence type="predicted"/>
<dbReference type="HOGENOM" id="CLU_1398775_0_0_1"/>
<keyword evidence="1" id="KW-0472">Membrane</keyword>
<dbReference type="InParanoid" id="A0DL11"/>
<dbReference type="AlphaFoldDB" id="A0DL11"/>
<gene>
    <name evidence="2" type="ORF">GSPATT00018045001</name>
</gene>
<accession>A0DL11</accession>
<feature type="transmembrane region" description="Helical" evidence="1">
    <location>
        <begin position="153"/>
        <end position="178"/>
    </location>
</feature>
<dbReference type="Proteomes" id="UP000000600">
    <property type="component" value="Unassembled WGS sequence"/>
</dbReference>
<reference evidence="2 3" key="1">
    <citation type="journal article" date="2006" name="Nature">
        <title>Global trends of whole-genome duplications revealed by the ciliate Paramecium tetraurelia.</title>
        <authorList>
            <consortium name="Genoscope"/>
            <person name="Aury J.-M."/>
            <person name="Jaillon O."/>
            <person name="Duret L."/>
            <person name="Noel B."/>
            <person name="Jubin C."/>
            <person name="Porcel B.M."/>
            <person name="Segurens B."/>
            <person name="Daubin V."/>
            <person name="Anthouard V."/>
            <person name="Aiach N."/>
            <person name="Arnaiz O."/>
            <person name="Billaut A."/>
            <person name="Beisson J."/>
            <person name="Blanc I."/>
            <person name="Bouhouche K."/>
            <person name="Camara F."/>
            <person name="Duharcourt S."/>
            <person name="Guigo R."/>
            <person name="Gogendeau D."/>
            <person name="Katinka M."/>
            <person name="Keller A.-M."/>
            <person name="Kissmehl R."/>
            <person name="Klotz C."/>
            <person name="Koll F."/>
            <person name="Le Moue A."/>
            <person name="Lepere C."/>
            <person name="Malinsky S."/>
            <person name="Nowacki M."/>
            <person name="Nowak J.K."/>
            <person name="Plattner H."/>
            <person name="Poulain J."/>
            <person name="Ruiz F."/>
            <person name="Serrano V."/>
            <person name="Zagulski M."/>
            <person name="Dessen P."/>
            <person name="Betermier M."/>
            <person name="Weissenbach J."/>
            <person name="Scarpelli C."/>
            <person name="Schachter V."/>
            <person name="Sperling L."/>
            <person name="Meyer E."/>
            <person name="Cohen J."/>
            <person name="Wincker P."/>
        </authorList>
    </citation>
    <scope>NUCLEOTIDE SEQUENCE [LARGE SCALE GENOMIC DNA]</scope>
    <source>
        <strain evidence="2 3">Stock d4-2</strain>
    </source>
</reference>
<evidence type="ECO:0000313" key="2">
    <source>
        <dbReference type="EMBL" id="CAK83728.1"/>
    </source>
</evidence>
<keyword evidence="3" id="KW-1185">Reference proteome</keyword>
<evidence type="ECO:0000313" key="3">
    <source>
        <dbReference type="Proteomes" id="UP000000600"/>
    </source>
</evidence>
<protein>
    <submittedName>
        <fullName evidence="2">Uncharacterized protein</fullName>
    </submittedName>
</protein>
<dbReference type="GeneID" id="5036910"/>
<keyword evidence="1" id="KW-1133">Transmembrane helix</keyword>
<dbReference type="RefSeq" id="XP_001451125.1">
    <property type="nucleotide sequence ID" value="XM_001451088.1"/>
</dbReference>
<keyword evidence="1" id="KW-0812">Transmembrane</keyword>
<evidence type="ECO:0000256" key="1">
    <source>
        <dbReference type="SAM" id="Phobius"/>
    </source>
</evidence>
<sequence>MRNKDDPRDLFQYHFEQRQHLIRYKKKLSQSEAHSSNQASIMNIFATQVGQVAQEIVEATIEDEIDLKLLELIKNVNNELNECILQQDLLAFTDQVVQNYQEYKEQFDRLGVECIQLKEKKYELQSNMREIIYCKYPETSNGLLPLKLEILNFLLFLFIQNFLIQQVCFSIKTFIVYIRQLQQQLDYFKYIINKC</sequence>
<organism evidence="2 3">
    <name type="scientific">Paramecium tetraurelia</name>
    <dbReference type="NCBI Taxonomy" id="5888"/>
    <lineage>
        <taxon>Eukaryota</taxon>
        <taxon>Sar</taxon>
        <taxon>Alveolata</taxon>
        <taxon>Ciliophora</taxon>
        <taxon>Intramacronucleata</taxon>
        <taxon>Oligohymenophorea</taxon>
        <taxon>Peniculida</taxon>
        <taxon>Parameciidae</taxon>
        <taxon>Paramecium</taxon>
    </lineage>
</organism>